<dbReference type="EMBL" id="RSEB01000004">
    <property type="protein sequence ID" value="RRR98208.1"/>
    <property type="molecule type" value="Genomic_DNA"/>
</dbReference>
<name>A0A426UVJ1_9ACTN</name>
<sequence length="116" mass="12675">MPSADVLAALDQTRHLITGIAESNESAAACRGQLAAPGVQRSADQLGKAIDRIEKGQAQPMRWPNGSKLHLRPSSRHETDPTAAQEAVYRRVNLAYTTRHNARDHTRPLPFIGITT</sequence>
<organism evidence="2 3">
    <name type="scientific">Glycomyces terrestris</name>
    <dbReference type="NCBI Taxonomy" id="2493553"/>
    <lineage>
        <taxon>Bacteria</taxon>
        <taxon>Bacillati</taxon>
        <taxon>Actinomycetota</taxon>
        <taxon>Actinomycetes</taxon>
        <taxon>Glycomycetales</taxon>
        <taxon>Glycomycetaceae</taxon>
        <taxon>Glycomyces</taxon>
    </lineage>
</organism>
<dbReference type="RefSeq" id="WP_125248517.1">
    <property type="nucleotide sequence ID" value="NZ_RSEB01000004.1"/>
</dbReference>
<evidence type="ECO:0000256" key="1">
    <source>
        <dbReference type="SAM" id="MobiDB-lite"/>
    </source>
</evidence>
<dbReference type="AlphaFoldDB" id="A0A426UVJ1"/>
<keyword evidence="3" id="KW-1185">Reference proteome</keyword>
<protein>
    <submittedName>
        <fullName evidence="2">Uncharacterized protein</fullName>
    </submittedName>
</protein>
<evidence type="ECO:0000313" key="3">
    <source>
        <dbReference type="Proteomes" id="UP000277256"/>
    </source>
</evidence>
<gene>
    <name evidence="2" type="ORF">EIW28_14920</name>
</gene>
<feature type="region of interest" description="Disordered" evidence="1">
    <location>
        <begin position="60"/>
        <end position="83"/>
    </location>
</feature>
<dbReference type="Proteomes" id="UP000277256">
    <property type="component" value="Unassembled WGS sequence"/>
</dbReference>
<comment type="caution">
    <text evidence="2">The sequence shown here is derived from an EMBL/GenBank/DDBJ whole genome shotgun (WGS) entry which is preliminary data.</text>
</comment>
<proteinExistence type="predicted"/>
<accession>A0A426UVJ1</accession>
<evidence type="ECO:0000313" key="2">
    <source>
        <dbReference type="EMBL" id="RRR98208.1"/>
    </source>
</evidence>
<reference evidence="2 3" key="1">
    <citation type="submission" date="2018-12" db="EMBL/GenBank/DDBJ databases">
        <title>Glycomyces sp. YIM 121974 draft genome.</title>
        <authorList>
            <person name="Li Q."/>
        </authorList>
    </citation>
    <scope>NUCLEOTIDE SEQUENCE [LARGE SCALE GENOMIC DNA]</scope>
    <source>
        <strain evidence="2 3">YIM 121974</strain>
    </source>
</reference>